<dbReference type="Proteomes" id="UP000318103">
    <property type="component" value="Unassembled WGS sequence"/>
</dbReference>
<dbReference type="Gene3D" id="1.10.357.10">
    <property type="entry name" value="Tetracycline Repressor, domain 2"/>
    <property type="match status" value="1"/>
</dbReference>
<dbReference type="PRINTS" id="PR00455">
    <property type="entry name" value="HTHTETR"/>
</dbReference>
<organism evidence="6 7">
    <name type="scientific">Streptomyces puniciscabiei</name>
    <dbReference type="NCBI Taxonomy" id="164348"/>
    <lineage>
        <taxon>Bacteria</taxon>
        <taxon>Bacillati</taxon>
        <taxon>Actinomycetota</taxon>
        <taxon>Actinomycetes</taxon>
        <taxon>Kitasatosporales</taxon>
        <taxon>Streptomycetaceae</taxon>
        <taxon>Streptomyces</taxon>
    </lineage>
</organism>
<dbReference type="InterPro" id="IPR050109">
    <property type="entry name" value="HTH-type_TetR-like_transc_reg"/>
</dbReference>
<dbReference type="Pfam" id="PF00440">
    <property type="entry name" value="TetR_N"/>
    <property type="match status" value="1"/>
</dbReference>
<feature type="DNA-binding region" description="H-T-H motif" evidence="4">
    <location>
        <begin position="35"/>
        <end position="54"/>
    </location>
</feature>
<dbReference type="PANTHER" id="PTHR30055">
    <property type="entry name" value="HTH-TYPE TRANSCRIPTIONAL REGULATOR RUTR"/>
    <property type="match status" value="1"/>
</dbReference>
<dbReference type="SUPFAM" id="SSF46689">
    <property type="entry name" value="Homeodomain-like"/>
    <property type="match status" value="1"/>
</dbReference>
<dbReference type="InterPro" id="IPR036271">
    <property type="entry name" value="Tet_transcr_reg_TetR-rel_C_sf"/>
</dbReference>
<dbReference type="InterPro" id="IPR009057">
    <property type="entry name" value="Homeodomain-like_sf"/>
</dbReference>
<evidence type="ECO:0000256" key="1">
    <source>
        <dbReference type="ARBA" id="ARBA00023015"/>
    </source>
</evidence>
<dbReference type="AlphaFoldDB" id="A0A542SX95"/>
<feature type="domain" description="HTH tetR-type" evidence="5">
    <location>
        <begin position="12"/>
        <end position="72"/>
    </location>
</feature>
<evidence type="ECO:0000256" key="4">
    <source>
        <dbReference type="PROSITE-ProRule" id="PRU00335"/>
    </source>
</evidence>
<dbReference type="PROSITE" id="PS50977">
    <property type="entry name" value="HTH_TETR_2"/>
    <property type="match status" value="1"/>
</dbReference>
<accession>A0A542SX95</accession>
<evidence type="ECO:0000256" key="3">
    <source>
        <dbReference type="ARBA" id="ARBA00023163"/>
    </source>
</evidence>
<keyword evidence="3" id="KW-0804">Transcription</keyword>
<dbReference type="InterPro" id="IPR025996">
    <property type="entry name" value="MT1864/Rv1816-like_C"/>
</dbReference>
<keyword evidence="2 4" id="KW-0238">DNA-binding</keyword>
<protein>
    <submittedName>
        <fullName evidence="6">TetR family transcriptional regulator</fullName>
    </submittedName>
</protein>
<sequence>MTPRERRLRELAERRQLILSTARELAEAEGWDAVTTRRLADQIEYSQPVLYQHFKNKDAIVHAVALEGFAELADALRRARLEGGEDPVVALRLAARAYLGFAAANPMLYQAMFTLSAGLEFATEQTPQEMIDAFTELMSVVRPLVADQDAELHTEVVWSACHGLASLTRGERLRPGLQEERLTALVDRFVRSATPA</sequence>
<dbReference type="SUPFAM" id="SSF48498">
    <property type="entry name" value="Tetracyclin repressor-like, C-terminal domain"/>
    <property type="match status" value="1"/>
</dbReference>
<evidence type="ECO:0000313" key="6">
    <source>
        <dbReference type="EMBL" id="TQK79230.1"/>
    </source>
</evidence>
<evidence type="ECO:0000259" key="5">
    <source>
        <dbReference type="PROSITE" id="PS50977"/>
    </source>
</evidence>
<dbReference type="Pfam" id="PF13305">
    <property type="entry name" value="TetR_C_33"/>
    <property type="match status" value="1"/>
</dbReference>
<name>A0A542SX95_9ACTN</name>
<keyword evidence="1" id="KW-0805">Transcription regulation</keyword>
<dbReference type="GO" id="GO:0003700">
    <property type="term" value="F:DNA-binding transcription factor activity"/>
    <property type="evidence" value="ECO:0007669"/>
    <property type="project" value="TreeGrafter"/>
</dbReference>
<dbReference type="PANTHER" id="PTHR30055:SF234">
    <property type="entry name" value="HTH-TYPE TRANSCRIPTIONAL REGULATOR BETI"/>
    <property type="match status" value="1"/>
</dbReference>
<dbReference type="RefSeq" id="WP_055707083.1">
    <property type="nucleotide sequence ID" value="NZ_JBPJFI010000003.1"/>
</dbReference>
<evidence type="ECO:0000313" key="7">
    <source>
        <dbReference type="Proteomes" id="UP000318103"/>
    </source>
</evidence>
<reference evidence="6 7" key="1">
    <citation type="submission" date="2019-06" db="EMBL/GenBank/DDBJ databases">
        <title>Sequencing the genomes of 1000 actinobacteria strains.</title>
        <authorList>
            <person name="Klenk H.-P."/>
        </authorList>
    </citation>
    <scope>NUCLEOTIDE SEQUENCE [LARGE SCALE GENOMIC DNA]</scope>
    <source>
        <strain evidence="6 7">DSM 41929</strain>
    </source>
</reference>
<dbReference type="EMBL" id="VFNX01000007">
    <property type="protein sequence ID" value="TQK79230.1"/>
    <property type="molecule type" value="Genomic_DNA"/>
</dbReference>
<dbReference type="GO" id="GO:0000976">
    <property type="term" value="F:transcription cis-regulatory region binding"/>
    <property type="evidence" value="ECO:0007669"/>
    <property type="project" value="TreeGrafter"/>
</dbReference>
<comment type="caution">
    <text evidence="6">The sequence shown here is derived from an EMBL/GenBank/DDBJ whole genome shotgun (WGS) entry which is preliminary data.</text>
</comment>
<dbReference type="OrthoDB" id="4641396at2"/>
<evidence type="ECO:0000256" key="2">
    <source>
        <dbReference type="ARBA" id="ARBA00023125"/>
    </source>
</evidence>
<dbReference type="InterPro" id="IPR001647">
    <property type="entry name" value="HTH_TetR"/>
</dbReference>
<proteinExistence type="predicted"/>
<gene>
    <name evidence="6" type="ORF">FB563_8223</name>
</gene>
<keyword evidence="7" id="KW-1185">Reference proteome</keyword>